<sequence>MACVQGGQRWGSDVTPVEFPVHVSVPVELGAGGELAVGLSVTNGLAEDVLAYLRGSALPVGRFVAIAAAPAPSRTAIPGAASAMGWALAVRQVVRDQVRATGARKVHLFLSGPAGGALLLGHLWNRIPSTQLYEDLSPGYAPAFLIPG</sequence>
<dbReference type="Pfam" id="PF18145">
    <property type="entry name" value="SAVED"/>
    <property type="match status" value="1"/>
</dbReference>
<protein>
    <recommendedName>
        <fullName evidence="1">SMODS-associated and fused to various effectors domain-containing protein</fullName>
    </recommendedName>
</protein>
<evidence type="ECO:0000313" key="2">
    <source>
        <dbReference type="EMBL" id="KYG10852.1"/>
    </source>
</evidence>
<comment type="caution">
    <text evidence="2">The sequence shown here is derived from an EMBL/GenBank/DDBJ whole genome shotgun (WGS) entry which is preliminary data.</text>
</comment>
<gene>
    <name evidence="2" type="ORF">BE21_58755</name>
</gene>
<dbReference type="NCBIfam" id="NF033611">
    <property type="entry name" value="SAVED"/>
    <property type="match status" value="1"/>
</dbReference>
<name>A0A150U1M9_SORCE</name>
<accession>A0A150U1M9</accession>
<dbReference type="Proteomes" id="UP000075502">
    <property type="component" value="Unassembled WGS sequence"/>
</dbReference>
<feature type="domain" description="SMODS-associated and fused to various effectors" evidence="1">
    <location>
        <begin position="7"/>
        <end position="146"/>
    </location>
</feature>
<dbReference type="InterPro" id="IPR040836">
    <property type="entry name" value="SAVED"/>
</dbReference>
<proteinExistence type="predicted"/>
<evidence type="ECO:0000259" key="1">
    <source>
        <dbReference type="Pfam" id="PF18145"/>
    </source>
</evidence>
<dbReference type="AlphaFoldDB" id="A0A150U1M9"/>
<dbReference type="EMBL" id="JEME01000196">
    <property type="protein sequence ID" value="KYG10852.1"/>
    <property type="molecule type" value="Genomic_DNA"/>
</dbReference>
<organism evidence="2 3">
    <name type="scientific">Sorangium cellulosum</name>
    <name type="common">Polyangium cellulosum</name>
    <dbReference type="NCBI Taxonomy" id="56"/>
    <lineage>
        <taxon>Bacteria</taxon>
        <taxon>Pseudomonadati</taxon>
        <taxon>Myxococcota</taxon>
        <taxon>Polyangia</taxon>
        <taxon>Polyangiales</taxon>
        <taxon>Polyangiaceae</taxon>
        <taxon>Sorangium</taxon>
    </lineage>
</organism>
<evidence type="ECO:0000313" key="3">
    <source>
        <dbReference type="Proteomes" id="UP000075502"/>
    </source>
</evidence>
<reference evidence="2 3" key="1">
    <citation type="submission" date="2014-02" db="EMBL/GenBank/DDBJ databases">
        <title>The small core and large imbalanced accessory genome model reveals a collaborative survival strategy of Sorangium cellulosum strains in nature.</title>
        <authorList>
            <person name="Han K."/>
            <person name="Peng R."/>
            <person name="Blom J."/>
            <person name="Li Y.-Z."/>
        </authorList>
    </citation>
    <scope>NUCLEOTIDE SEQUENCE [LARGE SCALE GENOMIC DNA]</scope>
    <source>
        <strain evidence="2 3">So0007-03</strain>
    </source>
</reference>